<sequence>MSKIKTGSRSPLLPDVVNTKSRAKKKRPRPVVDANGKPIENRARVKLVVLKGRAKFGTVVKIDEARKVHVKIDGLKAVRECNGTGLEVVADAAPASKKKLVTLRLVNGLKNHTLLIEDGITAQELELTASDVLQLIRGSEMMVPRDVTSLT</sequence>
<proteinExistence type="predicted"/>
<dbReference type="EMBL" id="BK016090">
    <property type="protein sequence ID" value="DAF94324.1"/>
    <property type="molecule type" value="Genomic_DNA"/>
</dbReference>
<evidence type="ECO:0000313" key="1">
    <source>
        <dbReference type="EMBL" id="DAF94324.1"/>
    </source>
</evidence>
<reference evidence="1" key="1">
    <citation type="journal article" date="2021" name="Proc. Natl. Acad. Sci. U.S.A.">
        <title>A Catalog of Tens of Thousands of Viruses from Human Metagenomes Reveals Hidden Associations with Chronic Diseases.</title>
        <authorList>
            <person name="Tisza M.J."/>
            <person name="Buck C.B."/>
        </authorList>
    </citation>
    <scope>NUCLEOTIDE SEQUENCE</scope>
    <source>
        <strain evidence="1">Ctu2j3</strain>
    </source>
</reference>
<accession>A0A8S5UIR8</accession>
<protein>
    <submittedName>
        <fullName evidence="1">Uncharacterized protein</fullName>
    </submittedName>
</protein>
<name>A0A8S5UIR8_9CAUD</name>
<organism evidence="1">
    <name type="scientific">Myoviridae sp. ctu2j3</name>
    <dbReference type="NCBI Taxonomy" id="2825197"/>
    <lineage>
        <taxon>Viruses</taxon>
        <taxon>Duplodnaviria</taxon>
        <taxon>Heunggongvirae</taxon>
        <taxon>Uroviricota</taxon>
        <taxon>Caudoviricetes</taxon>
    </lineage>
</organism>
<dbReference type="EMBL" id="BK016090">
    <property type="protein sequence ID" value="DAF94087.1"/>
    <property type="molecule type" value="Genomic_DNA"/>
</dbReference>